<reference evidence="7 8" key="1">
    <citation type="submission" date="2019-09" db="EMBL/GenBank/DDBJ databases">
        <title>Geobacter sp. Red96, a novel strain isolated from paddy soil.</title>
        <authorList>
            <person name="Xu Z."/>
            <person name="Masuda Y."/>
            <person name="Itoh H."/>
            <person name="Senoo K."/>
        </authorList>
    </citation>
    <scope>NUCLEOTIDE SEQUENCE [LARGE SCALE GENOMIC DNA]</scope>
    <source>
        <strain evidence="7 8">Red96</strain>
    </source>
</reference>
<evidence type="ECO:0000259" key="6">
    <source>
        <dbReference type="Pfam" id="PF03968"/>
    </source>
</evidence>
<dbReference type="EMBL" id="VZQZ01000007">
    <property type="protein sequence ID" value="KAB0664822.1"/>
    <property type="molecule type" value="Genomic_DNA"/>
</dbReference>
<dbReference type="PANTHER" id="PTHR36504:SF1">
    <property type="entry name" value="LIPOPOLYSACCHARIDE EXPORT SYSTEM PROTEIN LPTA"/>
    <property type="match status" value="1"/>
</dbReference>
<organism evidence="7 8">
    <name type="scientific">Oryzomonas japonica</name>
    <dbReference type="NCBI Taxonomy" id="2603858"/>
    <lineage>
        <taxon>Bacteria</taxon>
        <taxon>Pseudomonadati</taxon>
        <taxon>Thermodesulfobacteriota</taxon>
        <taxon>Desulfuromonadia</taxon>
        <taxon>Geobacterales</taxon>
        <taxon>Geobacteraceae</taxon>
        <taxon>Oryzomonas</taxon>
    </lineage>
</organism>
<dbReference type="RefSeq" id="WP_151128834.1">
    <property type="nucleotide sequence ID" value="NZ_VZQZ01000007.1"/>
</dbReference>
<proteinExistence type="predicted"/>
<gene>
    <name evidence="7" type="primary">lptA</name>
    <name evidence="7" type="ORF">F6V25_12225</name>
</gene>
<feature type="chain" id="PRO_5029456476" evidence="5">
    <location>
        <begin position="27"/>
        <end position="171"/>
    </location>
</feature>
<dbReference type="Proteomes" id="UP000420562">
    <property type="component" value="Unassembled WGS sequence"/>
</dbReference>
<evidence type="ECO:0000313" key="8">
    <source>
        <dbReference type="Proteomes" id="UP000420562"/>
    </source>
</evidence>
<feature type="signal peptide" evidence="5">
    <location>
        <begin position="1"/>
        <end position="26"/>
    </location>
</feature>
<dbReference type="InterPro" id="IPR005653">
    <property type="entry name" value="OstA-like_N"/>
</dbReference>
<dbReference type="Gene3D" id="2.60.450.10">
    <property type="entry name" value="Lipopolysaccharide (LPS) transport protein A like domain"/>
    <property type="match status" value="1"/>
</dbReference>
<keyword evidence="2 5" id="KW-0732">Signal</keyword>
<dbReference type="GO" id="GO:0015920">
    <property type="term" value="P:lipopolysaccharide transport"/>
    <property type="evidence" value="ECO:0007669"/>
    <property type="project" value="InterPro"/>
</dbReference>
<dbReference type="Pfam" id="PF03968">
    <property type="entry name" value="LptD_N"/>
    <property type="match status" value="1"/>
</dbReference>
<feature type="domain" description="Organic solvent tolerance-like N-terminal" evidence="6">
    <location>
        <begin position="39"/>
        <end position="143"/>
    </location>
</feature>
<dbReference type="AlphaFoldDB" id="A0A7J4ZPJ8"/>
<dbReference type="PANTHER" id="PTHR36504">
    <property type="entry name" value="LIPOPOLYSACCHARIDE EXPORT SYSTEM PROTEIN LPTA"/>
    <property type="match status" value="1"/>
</dbReference>
<evidence type="ECO:0000256" key="1">
    <source>
        <dbReference type="ARBA" id="ARBA00022448"/>
    </source>
</evidence>
<dbReference type="InterPro" id="IPR052037">
    <property type="entry name" value="LPS_export_LptA"/>
</dbReference>
<keyword evidence="1" id="KW-0813">Transport</keyword>
<evidence type="ECO:0000256" key="4">
    <source>
        <dbReference type="SAM" id="MobiDB-lite"/>
    </source>
</evidence>
<comment type="caution">
    <text evidence="7">The sequence shown here is derived from an EMBL/GenBank/DDBJ whole genome shotgun (WGS) entry which is preliminary data.</text>
</comment>
<evidence type="ECO:0000256" key="2">
    <source>
        <dbReference type="ARBA" id="ARBA00022729"/>
    </source>
</evidence>
<dbReference type="GO" id="GO:0009279">
    <property type="term" value="C:cell outer membrane"/>
    <property type="evidence" value="ECO:0007669"/>
    <property type="project" value="TreeGrafter"/>
</dbReference>
<name>A0A7J4ZPJ8_9BACT</name>
<accession>A0A7J4ZPJ8</accession>
<evidence type="ECO:0000256" key="5">
    <source>
        <dbReference type="SAM" id="SignalP"/>
    </source>
</evidence>
<dbReference type="GO" id="GO:0017089">
    <property type="term" value="F:glycolipid transfer activity"/>
    <property type="evidence" value="ECO:0007669"/>
    <property type="project" value="TreeGrafter"/>
</dbReference>
<keyword evidence="8" id="KW-1185">Reference proteome</keyword>
<keyword evidence="3" id="KW-0574">Periplasm</keyword>
<dbReference type="NCBIfam" id="TIGR03002">
    <property type="entry name" value="outer_YhbN_LptA"/>
    <property type="match status" value="1"/>
</dbReference>
<protein>
    <submittedName>
        <fullName evidence="7">Lipopolysaccharide transport periplasmic protein LptA</fullName>
    </submittedName>
</protein>
<sequence>MNTMKNQSLLFIIIVGMMLPLATAFAAAHKDRSSLPIAIKANELAADNKGKTAIFSGKVVAKQGDITIYADRLTINYGDKKNDVEKIEADGNVRIVQENRIGTASHAVYESKLGRITLTGNPKIMQGADTMSGNIITYFIDEDRSEVSSGAGRPVEVVIHPTGKKSNAGTR</sequence>
<evidence type="ECO:0000313" key="7">
    <source>
        <dbReference type="EMBL" id="KAB0664822.1"/>
    </source>
</evidence>
<dbReference type="GO" id="GO:0001530">
    <property type="term" value="F:lipopolysaccharide binding"/>
    <property type="evidence" value="ECO:0007669"/>
    <property type="project" value="InterPro"/>
</dbReference>
<evidence type="ECO:0000256" key="3">
    <source>
        <dbReference type="ARBA" id="ARBA00022764"/>
    </source>
</evidence>
<feature type="region of interest" description="Disordered" evidence="4">
    <location>
        <begin position="150"/>
        <end position="171"/>
    </location>
</feature>
<dbReference type="InterPro" id="IPR014340">
    <property type="entry name" value="LptA"/>
</dbReference>
<dbReference type="GO" id="GO:0030288">
    <property type="term" value="C:outer membrane-bounded periplasmic space"/>
    <property type="evidence" value="ECO:0007669"/>
    <property type="project" value="TreeGrafter"/>
</dbReference>